<feature type="region of interest" description="Disordered" evidence="1">
    <location>
        <begin position="1"/>
        <end position="111"/>
    </location>
</feature>
<name>A0AA89C3R3_PINIB</name>
<evidence type="ECO:0000313" key="2">
    <source>
        <dbReference type="EMBL" id="KAK3107776.1"/>
    </source>
</evidence>
<keyword evidence="3" id="KW-1185">Reference proteome</keyword>
<feature type="compositionally biased region" description="Basic residues" evidence="1">
    <location>
        <begin position="138"/>
        <end position="151"/>
    </location>
</feature>
<evidence type="ECO:0000256" key="1">
    <source>
        <dbReference type="SAM" id="MobiDB-lite"/>
    </source>
</evidence>
<evidence type="ECO:0000313" key="3">
    <source>
        <dbReference type="Proteomes" id="UP001186944"/>
    </source>
</evidence>
<dbReference type="AlphaFoldDB" id="A0AA89C3R3"/>
<organism evidence="2 3">
    <name type="scientific">Pinctada imbricata</name>
    <name type="common">Atlantic pearl-oyster</name>
    <name type="synonym">Pinctada martensii</name>
    <dbReference type="NCBI Taxonomy" id="66713"/>
    <lineage>
        <taxon>Eukaryota</taxon>
        <taxon>Metazoa</taxon>
        <taxon>Spiralia</taxon>
        <taxon>Lophotrochozoa</taxon>
        <taxon>Mollusca</taxon>
        <taxon>Bivalvia</taxon>
        <taxon>Autobranchia</taxon>
        <taxon>Pteriomorphia</taxon>
        <taxon>Pterioida</taxon>
        <taxon>Pterioidea</taxon>
        <taxon>Pteriidae</taxon>
        <taxon>Pinctada</taxon>
    </lineage>
</organism>
<proteinExistence type="predicted"/>
<dbReference type="EMBL" id="VSWD01000002">
    <property type="protein sequence ID" value="KAK3107776.1"/>
    <property type="molecule type" value="Genomic_DNA"/>
</dbReference>
<dbReference type="PANTHER" id="PTHR46601">
    <property type="entry name" value="ULP_PROTEASE DOMAIN-CONTAINING PROTEIN"/>
    <property type="match status" value="1"/>
</dbReference>
<accession>A0AA89C3R3</accession>
<feature type="compositionally biased region" description="Basic and acidic residues" evidence="1">
    <location>
        <begin position="1"/>
        <end position="27"/>
    </location>
</feature>
<dbReference type="Proteomes" id="UP001186944">
    <property type="component" value="Unassembled WGS sequence"/>
</dbReference>
<feature type="compositionally biased region" description="Polar residues" evidence="1">
    <location>
        <begin position="82"/>
        <end position="96"/>
    </location>
</feature>
<gene>
    <name evidence="2" type="ORF">FSP39_022011</name>
</gene>
<protein>
    <submittedName>
        <fullName evidence="2">Uncharacterized protein</fullName>
    </submittedName>
</protein>
<feature type="region of interest" description="Disordered" evidence="1">
    <location>
        <begin position="129"/>
        <end position="173"/>
    </location>
</feature>
<reference evidence="2" key="1">
    <citation type="submission" date="2019-08" db="EMBL/GenBank/DDBJ databases">
        <title>The improved chromosome-level genome for the pearl oyster Pinctada fucata martensii using PacBio sequencing and Hi-C.</title>
        <authorList>
            <person name="Zheng Z."/>
        </authorList>
    </citation>
    <scope>NUCLEOTIDE SEQUENCE</scope>
    <source>
        <strain evidence="2">ZZ-2019</strain>
        <tissue evidence="2">Adductor muscle</tissue>
    </source>
</reference>
<sequence length="827" mass="95345">MGKSRAEIQKAYRERKKQKEGETYLAKERKRRMTYYKPSSELSRRDRIKRNMKSNDNLRKWRQKKKQEENRQEAENNQLNESTETSGYESASSSRLQVRMNFPNRKRNASRVRISRALSKAHRNIKDLKSKNDDLTKKNKTLQKRVERMKKKTETDSPRSSANKLIKEAGLSKRQGNKVRKQLILGNAVLAEVKETYQEIKEKRNGRVATLGSIVSGKIIKKYRGNNWLSSQTGITRKSLTSGTTKWKVSTCHARKRARKMYAREVQEFLERDDNSRCQPGKADSKISENERKQTRVLTDYIGNLYEKFAAENPTVKLSKATFCRMRPNHVLITRFISRSTCLCTKHQNMAFLLRALRKGGVPVSANPEAYAKGEDLLAEELQTKLPDRIVYGQWKRVEVTEKEKKKSVTRIVETDMEKNEFIKMFEEQTKEFRGHVERVHKQYEEVKKLKENLPPNQIMVQMDFAENYSCKSVEEIQSAYWNQTGVTLHPVVVYFRNPEGVLQHKSFVVVSDEMSHSSNTVHAIIEKIMPELKLLSPDLEFIHYWTDGPTSQYRNKQIFYTIANHKDLYGVSARWNYFEVGHGKGPCDGLGGTTKRMADEAVRCGKAVIQDANDFFKWASESNMRGVSFVFVSADDCNLMQEVLKPRQLKPLKGTFKLHVVAGMGNSTVCVKDVSCYCQVCLDGGVCDEGWRRECLQKGTSTNEDATKGPVTNEDVTEDIAMENTARNEQSQTEKVNKDDYVAARYSGKWYVGRVVSVDDADEEVEISFLENKKEKFQWPANTDIIWVPFADIICVIKEPVSKGRRGRMLEIDPTDRDKIETLFAM</sequence>
<comment type="caution">
    <text evidence="2">The sequence shown here is derived from an EMBL/GenBank/DDBJ whole genome shotgun (WGS) entry which is preliminary data.</text>
</comment>
<dbReference type="PANTHER" id="PTHR46601:SF1">
    <property type="entry name" value="ADF-H DOMAIN-CONTAINING PROTEIN"/>
    <property type="match status" value="1"/>
</dbReference>